<evidence type="ECO:0000313" key="1">
    <source>
        <dbReference type="EMBL" id="KKN38017.1"/>
    </source>
</evidence>
<comment type="caution">
    <text evidence="1">The sequence shown here is derived from an EMBL/GenBank/DDBJ whole genome shotgun (WGS) entry which is preliminary data.</text>
</comment>
<dbReference type="EMBL" id="LAZR01001857">
    <property type="protein sequence ID" value="KKN38017.1"/>
    <property type="molecule type" value="Genomic_DNA"/>
</dbReference>
<gene>
    <name evidence="1" type="ORF">LCGC14_0757820</name>
</gene>
<proteinExistence type="predicted"/>
<reference evidence="1" key="1">
    <citation type="journal article" date="2015" name="Nature">
        <title>Complex archaea that bridge the gap between prokaryotes and eukaryotes.</title>
        <authorList>
            <person name="Spang A."/>
            <person name="Saw J.H."/>
            <person name="Jorgensen S.L."/>
            <person name="Zaremba-Niedzwiedzka K."/>
            <person name="Martijn J."/>
            <person name="Lind A.E."/>
            <person name="van Eijk R."/>
            <person name="Schleper C."/>
            <person name="Guy L."/>
            <person name="Ettema T.J."/>
        </authorList>
    </citation>
    <scope>NUCLEOTIDE SEQUENCE</scope>
</reference>
<accession>A0A0F9QLZ2</accession>
<organism evidence="1">
    <name type="scientific">marine sediment metagenome</name>
    <dbReference type="NCBI Taxonomy" id="412755"/>
    <lineage>
        <taxon>unclassified sequences</taxon>
        <taxon>metagenomes</taxon>
        <taxon>ecological metagenomes</taxon>
    </lineage>
</organism>
<evidence type="ECO:0008006" key="2">
    <source>
        <dbReference type="Google" id="ProtNLM"/>
    </source>
</evidence>
<protein>
    <recommendedName>
        <fullName evidence="2">Ferredoxin</fullName>
    </recommendedName>
</protein>
<sequence>MGKRVQPFADSAEFIEWKRRNCERCTLCWQAGHSYQCDIEAALDYAYLDNRTVRASIGERMGFSCQHVAEDCPERELVEVE</sequence>
<dbReference type="AlphaFoldDB" id="A0A0F9QLZ2"/>
<name>A0A0F9QLZ2_9ZZZZ</name>